<reference evidence="1 2" key="1">
    <citation type="submission" date="2024-03" db="EMBL/GenBank/DDBJ databases">
        <title>The genome assembly and annotation of the cricket Gryllus longicercus Weissman &amp; Gray.</title>
        <authorList>
            <person name="Szrajer S."/>
            <person name="Gray D."/>
            <person name="Ylla G."/>
        </authorList>
    </citation>
    <scope>NUCLEOTIDE SEQUENCE [LARGE SCALE GENOMIC DNA]</scope>
    <source>
        <strain evidence="1">DAG 2021-001</strain>
        <tissue evidence="1">Whole body minus gut</tissue>
    </source>
</reference>
<organism evidence="1 2">
    <name type="scientific">Gryllus longicercus</name>
    <dbReference type="NCBI Taxonomy" id="2509291"/>
    <lineage>
        <taxon>Eukaryota</taxon>
        <taxon>Metazoa</taxon>
        <taxon>Ecdysozoa</taxon>
        <taxon>Arthropoda</taxon>
        <taxon>Hexapoda</taxon>
        <taxon>Insecta</taxon>
        <taxon>Pterygota</taxon>
        <taxon>Neoptera</taxon>
        <taxon>Polyneoptera</taxon>
        <taxon>Orthoptera</taxon>
        <taxon>Ensifera</taxon>
        <taxon>Gryllidea</taxon>
        <taxon>Grylloidea</taxon>
        <taxon>Gryllidae</taxon>
        <taxon>Gryllinae</taxon>
        <taxon>Gryllus</taxon>
    </lineage>
</organism>
<sequence length="68" mass="7887">MVELNILAENLIKIEEVKDEPVEINEEYSWSLNELDTPVAEIVDSFAKEGKSWAEEEKVRIADCRHIK</sequence>
<name>A0AAN9VWW4_9ORTH</name>
<comment type="caution">
    <text evidence="1">The sequence shown here is derived from an EMBL/GenBank/DDBJ whole genome shotgun (WGS) entry which is preliminary data.</text>
</comment>
<proteinExistence type="predicted"/>
<dbReference type="EMBL" id="JAZDUA010000040">
    <property type="protein sequence ID" value="KAK7871416.1"/>
    <property type="molecule type" value="Genomic_DNA"/>
</dbReference>
<dbReference type="Proteomes" id="UP001378592">
    <property type="component" value="Unassembled WGS sequence"/>
</dbReference>
<accession>A0AAN9VWW4</accession>
<dbReference type="AlphaFoldDB" id="A0AAN9VWW4"/>
<evidence type="ECO:0000313" key="1">
    <source>
        <dbReference type="EMBL" id="KAK7871416.1"/>
    </source>
</evidence>
<protein>
    <submittedName>
        <fullName evidence="1">Uncharacterized protein</fullName>
    </submittedName>
</protein>
<gene>
    <name evidence="1" type="ORF">R5R35_006116</name>
</gene>
<evidence type="ECO:0000313" key="2">
    <source>
        <dbReference type="Proteomes" id="UP001378592"/>
    </source>
</evidence>
<keyword evidence="2" id="KW-1185">Reference proteome</keyword>